<gene>
    <name evidence="1" type="ORF">CPB84DRAFT_1688902</name>
</gene>
<evidence type="ECO:0000313" key="2">
    <source>
        <dbReference type="Proteomes" id="UP000724874"/>
    </source>
</evidence>
<evidence type="ECO:0000313" key="1">
    <source>
        <dbReference type="EMBL" id="KAF8876990.1"/>
    </source>
</evidence>
<reference evidence="1" key="1">
    <citation type="submission" date="2020-11" db="EMBL/GenBank/DDBJ databases">
        <authorList>
            <consortium name="DOE Joint Genome Institute"/>
            <person name="Ahrendt S."/>
            <person name="Riley R."/>
            <person name="Andreopoulos W."/>
            <person name="LaButti K."/>
            <person name="Pangilinan J."/>
            <person name="Ruiz-duenas F.J."/>
            <person name="Barrasa J.M."/>
            <person name="Sanchez-Garcia M."/>
            <person name="Camarero S."/>
            <person name="Miyauchi S."/>
            <person name="Serrano A."/>
            <person name="Linde D."/>
            <person name="Babiker R."/>
            <person name="Drula E."/>
            <person name="Ayuso-Fernandez I."/>
            <person name="Pacheco R."/>
            <person name="Padilla G."/>
            <person name="Ferreira P."/>
            <person name="Barriuso J."/>
            <person name="Kellner H."/>
            <person name="Castanera R."/>
            <person name="Alfaro M."/>
            <person name="Ramirez L."/>
            <person name="Pisabarro A.G."/>
            <person name="Kuo A."/>
            <person name="Tritt A."/>
            <person name="Lipzen A."/>
            <person name="He G."/>
            <person name="Yan M."/>
            <person name="Ng V."/>
            <person name="Cullen D."/>
            <person name="Martin F."/>
            <person name="Rosso M.-N."/>
            <person name="Henrissat B."/>
            <person name="Hibbett D."/>
            <person name="Martinez A.T."/>
            <person name="Grigoriev I.V."/>
        </authorList>
    </citation>
    <scope>NUCLEOTIDE SEQUENCE</scope>
    <source>
        <strain evidence="1">AH 44721</strain>
    </source>
</reference>
<keyword evidence="2" id="KW-1185">Reference proteome</keyword>
<name>A0A9P5TG77_GYMJU</name>
<organism evidence="1 2">
    <name type="scientific">Gymnopilus junonius</name>
    <name type="common">Spectacular rustgill mushroom</name>
    <name type="synonym">Gymnopilus spectabilis subsp. junonius</name>
    <dbReference type="NCBI Taxonomy" id="109634"/>
    <lineage>
        <taxon>Eukaryota</taxon>
        <taxon>Fungi</taxon>
        <taxon>Dikarya</taxon>
        <taxon>Basidiomycota</taxon>
        <taxon>Agaricomycotina</taxon>
        <taxon>Agaricomycetes</taxon>
        <taxon>Agaricomycetidae</taxon>
        <taxon>Agaricales</taxon>
        <taxon>Agaricineae</taxon>
        <taxon>Hymenogastraceae</taxon>
        <taxon>Gymnopilus</taxon>
    </lineage>
</organism>
<proteinExistence type="predicted"/>
<accession>A0A9P5TG77</accession>
<comment type="caution">
    <text evidence="1">The sequence shown here is derived from an EMBL/GenBank/DDBJ whole genome shotgun (WGS) entry which is preliminary data.</text>
</comment>
<dbReference type="AlphaFoldDB" id="A0A9P5TG77"/>
<sequence length="50" mass="5590">MPCLLYYDSYLKCSLIAYSCMKRIGITPPLVKITDKHLKTGTPSISLRGV</sequence>
<protein>
    <submittedName>
        <fullName evidence="1">Uncharacterized protein</fullName>
    </submittedName>
</protein>
<dbReference type="Proteomes" id="UP000724874">
    <property type="component" value="Unassembled WGS sequence"/>
</dbReference>
<dbReference type="EMBL" id="JADNYJ010000176">
    <property type="protein sequence ID" value="KAF8876990.1"/>
    <property type="molecule type" value="Genomic_DNA"/>
</dbReference>